<dbReference type="InterPro" id="IPR039335">
    <property type="entry name" value="SIB1/2"/>
</dbReference>
<evidence type="ECO:0000259" key="2">
    <source>
        <dbReference type="Pfam" id="PF05678"/>
    </source>
</evidence>
<dbReference type="InParanoid" id="A0A7J7DVG7"/>
<proteinExistence type="predicted"/>
<dbReference type="InterPro" id="IPR008889">
    <property type="entry name" value="VQ"/>
</dbReference>
<accession>A0A7J7DVG7</accession>
<feature type="region of interest" description="Disordered" evidence="1">
    <location>
        <begin position="1"/>
        <end position="23"/>
    </location>
</feature>
<protein>
    <recommendedName>
        <fullName evidence="2">VQ domain-containing protein</fullName>
    </recommendedName>
</protein>
<dbReference type="Proteomes" id="UP000593562">
    <property type="component" value="Unassembled WGS sequence"/>
</dbReference>
<gene>
    <name evidence="3" type="ORF">HS088_TW03G00623</name>
</gene>
<dbReference type="PANTHER" id="PTHR33624:SF17">
    <property type="entry name" value="OS07G0687400 PROTEIN"/>
    <property type="match status" value="1"/>
</dbReference>
<dbReference type="PANTHER" id="PTHR33624">
    <property type="entry name" value="SIGMA FACTOR BINDING PROTEIN 1, CHLOROPLASTIC"/>
    <property type="match status" value="1"/>
</dbReference>
<feature type="domain" description="VQ" evidence="2">
    <location>
        <begin position="31"/>
        <end position="58"/>
    </location>
</feature>
<reference evidence="3 4" key="1">
    <citation type="journal article" date="2020" name="Nat. Commun.">
        <title>Genome of Tripterygium wilfordii and identification of cytochrome P450 involved in triptolide biosynthesis.</title>
        <authorList>
            <person name="Tu L."/>
            <person name="Su P."/>
            <person name="Zhang Z."/>
            <person name="Gao L."/>
            <person name="Wang J."/>
            <person name="Hu T."/>
            <person name="Zhou J."/>
            <person name="Zhang Y."/>
            <person name="Zhao Y."/>
            <person name="Liu Y."/>
            <person name="Song Y."/>
            <person name="Tong Y."/>
            <person name="Lu Y."/>
            <person name="Yang J."/>
            <person name="Xu C."/>
            <person name="Jia M."/>
            <person name="Peters R.J."/>
            <person name="Huang L."/>
            <person name="Gao W."/>
        </authorList>
    </citation>
    <scope>NUCLEOTIDE SEQUENCE [LARGE SCALE GENOMIC DNA]</scope>
    <source>
        <strain evidence="4">cv. XIE 37</strain>
        <tissue evidence="3">Leaf</tissue>
    </source>
</reference>
<evidence type="ECO:0000256" key="1">
    <source>
        <dbReference type="SAM" id="MobiDB-lite"/>
    </source>
</evidence>
<keyword evidence="4" id="KW-1185">Reference proteome</keyword>
<feature type="region of interest" description="Disordered" evidence="1">
    <location>
        <begin position="82"/>
        <end position="112"/>
    </location>
</feature>
<dbReference type="Pfam" id="PF05678">
    <property type="entry name" value="VQ"/>
    <property type="match status" value="1"/>
</dbReference>
<evidence type="ECO:0000313" key="3">
    <source>
        <dbReference type="EMBL" id="KAF5750289.1"/>
    </source>
</evidence>
<dbReference type="EMBL" id="JAAARO010000003">
    <property type="protein sequence ID" value="KAF5750289.1"/>
    <property type="molecule type" value="Genomic_DNA"/>
</dbReference>
<sequence>MENILLPNGANKKANTSTTKKKKKPLRVVYISNPKKFNTSATEFRALVQRLTGKDSDPTKFLEDPDFYDVGHQPPALLDGKIDGCDDDDDHQVFSLDPTTSTADESPDPPSLPPLLFAEPFDEYDDAFMPSHHQQMFENNIPLSGFIFSDFSHGDLLRGA</sequence>
<name>A0A7J7DVG7_TRIWF</name>
<organism evidence="3 4">
    <name type="scientific">Tripterygium wilfordii</name>
    <name type="common">Thunder God vine</name>
    <dbReference type="NCBI Taxonomy" id="458696"/>
    <lineage>
        <taxon>Eukaryota</taxon>
        <taxon>Viridiplantae</taxon>
        <taxon>Streptophyta</taxon>
        <taxon>Embryophyta</taxon>
        <taxon>Tracheophyta</taxon>
        <taxon>Spermatophyta</taxon>
        <taxon>Magnoliopsida</taxon>
        <taxon>eudicotyledons</taxon>
        <taxon>Gunneridae</taxon>
        <taxon>Pentapetalae</taxon>
        <taxon>rosids</taxon>
        <taxon>fabids</taxon>
        <taxon>Celastrales</taxon>
        <taxon>Celastraceae</taxon>
        <taxon>Tripterygium</taxon>
    </lineage>
</organism>
<comment type="caution">
    <text evidence="3">The sequence shown here is derived from an EMBL/GenBank/DDBJ whole genome shotgun (WGS) entry which is preliminary data.</text>
</comment>
<evidence type="ECO:0000313" key="4">
    <source>
        <dbReference type="Proteomes" id="UP000593562"/>
    </source>
</evidence>
<dbReference type="AlphaFoldDB" id="A0A7J7DVG7"/>